<dbReference type="EMBL" id="JAVDSG010000001">
    <property type="protein sequence ID" value="MDR6598388.1"/>
    <property type="molecule type" value="Genomic_DNA"/>
</dbReference>
<dbReference type="Proteomes" id="UP001268819">
    <property type="component" value="Unassembled WGS sequence"/>
</dbReference>
<comment type="caution">
    <text evidence="1">The sequence shown here is derived from an EMBL/GenBank/DDBJ whole genome shotgun (WGS) entry which is preliminary data.</text>
</comment>
<name>A0ABU1Q664_9PSEU</name>
<proteinExistence type="predicted"/>
<evidence type="ECO:0000313" key="1">
    <source>
        <dbReference type="EMBL" id="MDR6598388.1"/>
    </source>
</evidence>
<sequence>MVMSGGYQVDLAVLEAHERELKALIAGLPDAADAASDYVGNVQAWGVVGQFFALVMKNWTDDASEYVGTVKQAGDAVVERFAGMRQTYADQEEAMAQAFGKLREGLDGAKP</sequence>
<evidence type="ECO:0000313" key="2">
    <source>
        <dbReference type="Proteomes" id="UP001268819"/>
    </source>
</evidence>
<gene>
    <name evidence="1" type="ORF">J2S66_006772</name>
</gene>
<protein>
    <recommendedName>
        <fullName evidence="3">Excreted virulence factor EspC (Type VII ESX diderm)</fullName>
    </recommendedName>
</protein>
<evidence type="ECO:0008006" key="3">
    <source>
        <dbReference type="Google" id="ProtNLM"/>
    </source>
</evidence>
<reference evidence="1 2" key="1">
    <citation type="submission" date="2023-07" db="EMBL/GenBank/DDBJ databases">
        <title>Sequencing the genomes of 1000 actinobacteria strains.</title>
        <authorList>
            <person name="Klenk H.-P."/>
        </authorList>
    </citation>
    <scope>NUCLEOTIDE SEQUENCE [LARGE SCALE GENOMIC DNA]</scope>
    <source>
        <strain evidence="1 2">DSM 43749</strain>
    </source>
</reference>
<accession>A0ABU1Q664</accession>
<keyword evidence="2" id="KW-1185">Reference proteome</keyword>
<organism evidence="1 2">
    <name type="scientific">Saccharothrix longispora</name>
    <dbReference type="NCBI Taxonomy" id="33920"/>
    <lineage>
        <taxon>Bacteria</taxon>
        <taxon>Bacillati</taxon>
        <taxon>Actinomycetota</taxon>
        <taxon>Actinomycetes</taxon>
        <taxon>Pseudonocardiales</taxon>
        <taxon>Pseudonocardiaceae</taxon>
        <taxon>Saccharothrix</taxon>
    </lineage>
</organism>
<dbReference type="RefSeq" id="WP_310312909.1">
    <property type="nucleotide sequence ID" value="NZ_BAAAXB010000001.1"/>
</dbReference>